<keyword evidence="3" id="KW-1185">Reference proteome</keyword>
<reference evidence="2" key="1">
    <citation type="submission" date="2020-11" db="EMBL/GenBank/DDBJ databases">
        <authorList>
            <consortium name="DOE Joint Genome Institute"/>
            <person name="Ahrendt S."/>
            <person name="Riley R."/>
            <person name="Andreopoulos W."/>
            <person name="Labutti K."/>
            <person name="Pangilinan J."/>
            <person name="Ruiz-Duenas F.J."/>
            <person name="Barrasa J.M."/>
            <person name="Sanchez-Garcia M."/>
            <person name="Camarero S."/>
            <person name="Miyauchi S."/>
            <person name="Serrano A."/>
            <person name="Linde D."/>
            <person name="Babiker R."/>
            <person name="Drula E."/>
            <person name="Ayuso-Fernandez I."/>
            <person name="Pacheco R."/>
            <person name="Padilla G."/>
            <person name="Ferreira P."/>
            <person name="Barriuso J."/>
            <person name="Kellner H."/>
            <person name="Castanera R."/>
            <person name="Alfaro M."/>
            <person name="Ramirez L."/>
            <person name="Pisabarro A.G."/>
            <person name="Kuo A."/>
            <person name="Tritt A."/>
            <person name="Lipzen A."/>
            <person name="He G."/>
            <person name="Yan M."/>
            <person name="Ng V."/>
            <person name="Cullen D."/>
            <person name="Martin F."/>
            <person name="Rosso M.-N."/>
            <person name="Henrissat B."/>
            <person name="Hibbett D."/>
            <person name="Martinez A.T."/>
            <person name="Grigoriev I.V."/>
        </authorList>
    </citation>
    <scope>NUCLEOTIDE SEQUENCE</scope>
    <source>
        <strain evidence="2">CBS 506.95</strain>
    </source>
</reference>
<dbReference type="OrthoDB" id="9991317at2759"/>
<dbReference type="EMBL" id="MU157902">
    <property type="protein sequence ID" value="KAF9524207.1"/>
    <property type="molecule type" value="Genomic_DNA"/>
</dbReference>
<dbReference type="SUPFAM" id="SSF48452">
    <property type="entry name" value="TPR-like"/>
    <property type="match status" value="1"/>
</dbReference>
<name>A0A9P6JKF6_9AGAR</name>
<gene>
    <name evidence="2" type="ORF">CPB83DRAFT_839100</name>
</gene>
<dbReference type="AlphaFoldDB" id="A0A9P6JKF6"/>
<evidence type="ECO:0000313" key="3">
    <source>
        <dbReference type="Proteomes" id="UP000807306"/>
    </source>
</evidence>
<dbReference type="Pfam" id="PF12770">
    <property type="entry name" value="CHAT"/>
    <property type="match status" value="1"/>
</dbReference>
<organism evidence="2 3">
    <name type="scientific">Crepidotus variabilis</name>
    <dbReference type="NCBI Taxonomy" id="179855"/>
    <lineage>
        <taxon>Eukaryota</taxon>
        <taxon>Fungi</taxon>
        <taxon>Dikarya</taxon>
        <taxon>Basidiomycota</taxon>
        <taxon>Agaricomycotina</taxon>
        <taxon>Agaricomycetes</taxon>
        <taxon>Agaricomycetidae</taxon>
        <taxon>Agaricales</taxon>
        <taxon>Agaricineae</taxon>
        <taxon>Crepidotaceae</taxon>
        <taxon>Crepidotus</taxon>
    </lineage>
</organism>
<feature type="domain" description="CHAT" evidence="1">
    <location>
        <begin position="626"/>
        <end position="919"/>
    </location>
</feature>
<protein>
    <submittedName>
        <fullName evidence="2">CHAT domain-containing protein</fullName>
    </submittedName>
</protein>
<proteinExistence type="predicted"/>
<sequence length="920" mass="102600">MATLSSELIKADQNLTGATIRLDGILFDITIECSSEDAAHSLLEGLQMSVADAREQTVNTLERTSPTLWKYHGVIGLYRNMGHLAITIQSEEASEVGFLELTKEISEHLDITAVVHSNKRQHKIGTEVGVPSLSIAYTISVDFEEVQQRRSAPFSRLDELPDKTEVQRLSAIDLFHTGTTLAERFEETGSMVDISNAIESLQSAVALLPEDHPLMPSSLANLGMALARRFERAGDLTDITAAIQHFQKSVELGADGHADMPSRLTNLGNSFLRRFERIGDLADISAAIEHFQNAVELTPEGDADMPSRLNDLGNMFLRRFRSVELAPDGHAGLSSWLSNLGRLFLMRFMETKRVGDCQAASLYYCFAATQNTGSPAVRHEAAQRWAYCAFSLENYAEALRAYGVAIELLPLMSNLGQRIHTRHARLLGPSDLTRQAVAVALITGSNNNALEWFERSRCLIWTQINQLRTPIDLLQQRNPRLAQRFLALSTALESSGTTQQFAAEDHVLSQLKRAQEWEQLLTEIRGLANFKDFLRPPQASNILSELPNDGPIVLINLSRTSCDALALIHGLDDPIHIRLNNFTYEDAELLRNQLWYHLTHEKFCIRDSDDRSDGIASRPDTGLRHILRELWNGIVWPIFQGLGYSSTPAHRKRIWWCVTGPLAFLPIHAAGVYDPNAHVSGPCASDFAVSSYIPNVTTLLEKLIDNEFERPETKILLLSQPNALPHAPIPGTITETQAVLRRMKEADIQAVLLEDEEGTKNRVTEALRSHGWVHIASHASQHPTDPLKSGFYFHNGQLELLEIIRQRLPSAEFAYLSACQTSVGDENLSDEVVHLAAGMLAAGYQGVVATMWSIKDQYAPEVAENFYGYLLQDMKDRGIHRLDSRRAAYALDDATRKIRAKLGDSEHSLLTWVPYIHLGL</sequence>
<dbReference type="PANTHER" id="PTHR10098">
    <property type="entry name" value="RAPSYN-RELATED"/>
    <property type="match status" value="1"/>
</dbReference>
<dbReference type="InterPro" id="IPR024983">
    <property type="entry name" value="CHAT_dom"/>
</dbReference>
<dbReference type="Proteomes" id="UP000807306">
    <property type="component" value="Unassembled WGS sequence"/>
</dbReference>
<dbReference type="Gene3D" id="1.25.40.10">
    <property type="entry name" value="Tetratricopeptide repeat domain"/>
    <property type="match status" value="1"/>
</dbReference>
<comment type="caution">
    <text evidence="2">The sequence shown here is derived from an EMBL/GenBank/DDBJ whole genome shotgun (WGS) entry which is preliminary data.</text>
</comment>
<evidence type="ECO:0000259" key="1">
    <source>
        <dbReference type="Pfam" id="PF12770"/>
    </source>
</evidence>
<accession>A0A9P6JKF6</accession>
<dbReference type="InterPro" id="IPR011990">
    <property type="entry name" value="TPR-like_helical_dom_sf"/>
</dbReference>
<evidence type="ECO:0000313" key="2">
    <source>
        <dbReference type="EMBL" id="KAF9524207.1"/>
    </source>
</evidence>